<reference evidence="2" key="2">
    <citation type="submission" date="2021-04" db="EMBL/GenBank/DDBJ databases">
        <authorList>
            <person name="Dong X."/>
        </authorList>
    </citation>
    <scope>NUCLEOTIDE SEQUENCE</scope>
    <source>
        <strain evidence="2">ZWT</strain>
    </source>
</reference>
<feature type="transmembrane region" description="Helical" evidence="1">
    <location>
        <begin position="28"/>
        <end position="46"/>
    </location>
</feature>
<gene>
    <name evidence="2" type="ORF">KDK92_15860</name>
</gene>
<dbReference type="EMBL" id="JAGSOJ010000003">
    <property type="protein sequence ID" value="MCM1991210.1"/>
    <property type="molecule type" value="Genomic_DNA"/>
</dbReference>
<proteinExistence type="predicted"/>
<keyword evidence="1" id="KW-1133">Transmembrane helix</keyword>
<keyword evidence="1" id="KW-0812">Transmembrane</keyword>
<organism evidence="2 3">
    <name type="scientific">Oceanirhabdus seepicola</name>
    <dbReference type="NCBI Taxonomy" id="2828781"/>
    <lineage>
        <taxon>Bacteria</taxon>
        <taxon>Bacillati</taxon>
        <taxon>Bacillota</taxon>
        <taxon>Clostridia</taxon>
        <taxon>Eubacteriales</taxon>
        <taxon>Clostridiaceae</taxon>
        <taxon>Oceanirhabdus</taxon>
    </lineage>
</organism>
<dbReference type="AlphaFoldDB" id="A0A9J6P373"/>
<dbReference type="Gene3D" id="1.25.40.10">
    <property type="entry name" value="Tetratricopeptide repeat domain"/>
    <property type="match status" value="1"/>
</dbReference>
<keyword evidence="3" id="KW-1185">Reference proteome</keyword>
<evidence type="ECO:0000256" key="1">
    <source>
        <dbReference type="SAM" id="Phobius"/>
    </source>
</evidence>
<name>A0A9J6P373_9CLOT</name>
<keyword evidence="1" id="KW-0472">Membrane</keyword>
<feature type="transmembrane region" description="Helical" evidence="1">
    <location>
        <begin position="7"/>
        <end position="22"/>
    </location>
</feature>
<accession>A0A9J6P373</accession>
<dbReference type="InterPro" id="IPR019734">
    <property type="entry name" value="TPR_rpt"/>
</dbReference>
<dbReference type="SUPFAM" id="SSF48452">
    <property type="entry name" value="TPR-like"/>
    <property type="match status" value="1"/>
</dbReference>
<dbReference type="InterPro" id="IPR011990">
    <property type="entry name" value="TPR-like_helical_dom_sf"/>
</dbReference>
<dbReference type="Proteomes" id="UP001056429">
    <property type="component" value="Unassembled WGS sequence"/>
</dbReference>
<evidence type="ECO:0000313" key="3">
    <source>
        <dbReference type="Proteomes" id="UP001056429"/>
    </source>
</evidence>
<comment type="caution">
    <text evidence="2">The sequence shown here is derived from an EMBL/GenBank/DDBJ whole genome shotgun (WGS) entry which is preliminary data.</text>
</comment>
<dbReference type="Pfam" id="PF13181">
    <property type="entry name" value="TPR_8"/>
    <property type="match status" value="1"/>
</dbReference>
<sequence length="251" mass="28425">MLVKRSSFVVVTFVMMITLLVLTDDSILSGVITFTVIMVGYIIISIKRSKKRLGLLNEKCDPEAFLERTEKQMEITGKNAKLQAYLNVDKAAALVCMGEYQEGKNLLLSIDKSKLSTKNGTLLVFTINLICCLYELGEIAEAEGIFERELFNITLDSVPITKAPFKRAIKFLNAERDYILGKYEESQTAFEELLNEKSDKRTHVSALYGLAKIHEKLGEVEKAKEMYKEVSEEGNKLYIAKVAKRKVEEMD</sequence>
<evidence type="ECO:0000313" key="2">
    <source>
        <dbReference type="EMBL" id="MCM1991210.1"/>
    </source>
</evidence>
<reference evidence="2" key="1">
    <citation type="journal article" date="2021" name="mSystems">
        <title>Bacteria and Archaea Synergistically Convert Glycine Betaine to Biogenic Methane in the Formosa Cold Seep of the South China Sea.</title>
        <authorList>
            <person name="Li L."/>
            <person name="Zhang W."/>
            <person name="Zhang S."/>
            <person name="Song L."/>
            <person name="Sun Q."/>
            <person name="Zhang H."/>
            <person name="Xiang H."/>
            <person name="Dong X."/>
        </authorList>
    </citation>
    <scope>NUCLEOTIDE SEQUENCE</scope>
    <source>
        <strain evidence="2">ZWT</strain>
    </source>
</reference>
<dbReference type="RefSeq" id="WP_250860316.1">
    <property type="nucleotide sequence ID" value="NZ_JAGSOJ010000003.1"/>
</dbReference>
<protein>
    <submittedName>
        <fullName evidence="2">Tetratricopeptide repeat protein</fullName>
    </submittedName>
</protein>